<reference evidence="2" key="4">
    <citation type="submission" date="2025-05" db="UniProtKB">
        <authorList>
            <consortium name="EnsemblFungi"/>
        </authorList>
    </citation>
    <scope>IDENTIFICATION</scope>
    <source>
        <strain evidence="2">isolate 1-1 / race 1 (BBBD)</strain>
    </source>
</reference>
<evidence type="ECO:0000313" key="1">
    <source>
        <dbReference type="EMBL" id="OAV96748.1"/>
    </source>
</evidence>
<dbReference type="EnsemblFungi" id="PTTG_26234-t43_1">
    <property type="protein sequence ID" value="PTTG_26234-t43_1-p1"/>
    <property type="gene ID" value="PTTG_26234"/>
</dbReference>
<reference evidence="2 3" key="3">
    <citation type="journal article" date="2017" name="G3 (Bethesda)">
        <title>Comparative analysis highlights variable genome content of wheat rusts and divergence of the mating loci.</title>
        <authorList>
            <person name="Cuomo C.A."/>
            <person name="Bakkeren G."/>
            <person name="Khalil H.B."/>
            <person name="Panwar V."/>
            <person name="Joly D."/>
            <person name="Linning R."/>
            <person name="Sakthikumar S."/>
            <person name="Song X."/>
            <person name="Adiconis X."/>
            <person name="Fan L."/>
            <person name="Goldberg J.M."/>
            <person name="Levin J.Z."/>
            <person name="Young S."/>
            <person name="Zeng Q."/>
            <person name="Anikster Y."/>
            <person name="Bruce M."/>
            <person name="Wang M."/>
            <person name="Yin C."/>
            <person name="McCallum B."/>
            <person name="Szabo L.J."/>
            <person name="Hulbert S."/>
            <person name="Chen X."/>
            <person name="Fellers J.P."/>
        </authorList>
    </citation>
    <scope>NUCLEOTIDE SEQUENCE</scope>
    <source>
        <strain evidence="2">isolate 1-1 / race 1 (BBBD)</strain>
        <strain evidence="3">Isolate 1-1 / race 1 (BBBD)</strain>
    </source>
</reference>
<gene>
    <name evidence="1" type="ORF">PTTG_26234</name>
</gene>
<reference evidence="1" key="1">
    <citation type="submission" date="2009-11" db="EMBL/GenBank/DDBJ databases">
        <authorList>
            <consortium name="The Broad Institute Genome Sequencing Platform"/>
            <person name="Ward D."/>
            <person name="Feldgarden M."/>
            <person name="Earl A."/>
            <person name="Young S.K."/>
            <person name="Zeng Q."/>
            <person name="Koehrsen M."/>
            <person name="Alvarado L."/>
            <person name="Berlin A."/>
            <person name="Bochicchio J."/>
            <person name="Borenstein D."/>
            <person name="Chapman S.B."/>
            <person name="Chen Z."/>
            <person name="Engels R."/>
            <person name="Freedman E."/>
            <person name="Gellesch M."/>
            <person name="Goldberg J."/>
            <person name="Griggs A."/>
            <person name="Gujja S."/>
            <person name="Heilman E."/>
            <person name="Heiman D."/>
            <person name="Hepburn T."/>
            <person name="Howarth C."/>
            <person name="Jen D."/>
            <person name="Larson L."/>
            <person name="Lewis B."/>
            <person name="Mehta T."/>
            <person name="Park D."/>
            <person name="Pearson M."/>
            <person name="Roberts A."/>
            <person name="Saif S."/>
            <person name="Shea T."/>
            <person name="Shenoy N."/>
            <person name="Sisk P."/>
            <person name="Stolte C."/>
            <person name="Sykes S."/>
            <person name="Thomson T."/>
            <person name="Walk T."/>
            <person name="White J."/>
            <person name="Yandava C."/>
            <person name="Izard J."/>
            <person name="Baranova O.V."/>
            <person name="Blanton J.M."/>
            <person name="Tanner A.C."/>
            <person name="Dewhirst F.E."/>
            <person name="Haas B."/>
            <person name="Nusbaum C."/>
            <person name="Birren B."/>
        </authorList>
    </citation>
    <scope>NUCLEOTIDE SEQUENCE [LARGE SCALE GENOMIC DNA]</scope>
    <source>
        <strain evidence="1">1-1 BBBD Race 1</strain>
    </source>
</reference>
<keyword evidence="3" id="KW-1185">Reference proteome</keyword>
<protein>
    <submittedName>
        <fullName evidence="1 2">Uncharacterized protein</fullName>
    </submittedName>
</protein>
<dbReference type="AlphaFoldDB" id="A0A180GWL9"/>
<reference evidence="1" key="2">
    <citation type="submission" date="2016-05" db="EMBL/GenBank/DDBJ databases">
        <title>Comparative analysis highlights variable genome content of wheat rusts and divergence of the mating loci.</title>
        <authorList>
            <person name="Cuomo C.A."/>
            <person name="Bakkeren G."/>
            <person name="Szabo L."/>
            <person name="Khalil H."/>
            <person name="Joly D."/>
            <person name="Goldberg J."/>
            <person name="Young S."/>
            <person name="Zeng Q."/>
            <person name="Fellers J."/>
        </authorList>
    </citation>
    <scope>NUCLEOTIDE SEQUENCE [LARGE SCALE GENOMIC DNA]</scope>
    <source>
        <strain evidence="1">1-1 BBBD Race 1</strain>
    </source>
</reference>
<dbReference type="EMBL" id="ADAS02000017">
    <property type="protein sequence ID" value="OAV96748.1"/>
    <property type="molecule type" value="Genomic_DNA"/>
</dbReference>
<proteinExistence type="predicted"/>
<dbReference type="VEuPathDB" id="FungiDB:PTTG_26234"/>
<evidence type="ECO:0000313" key="2">
    <source>
        <dbReference type="EnsemblFungi" id="PTTG_26234-t43_1-p1"/>
    </source>
</evidence>
<evidence type="ECO:0000313" key="3">
    <source>
        <dbReference type="Proteomes" id="UP000005240"/>
    </source>
</evidence>
<name>A0A180GWL9_PUCT1</name>
<dbReference type="OrthoDB" id="2497193at2759"/>
<sequence>MTAILKAIKDLVWHTPEGKSCWNQYILSEAQAILAAKGGARGQGNYFNARSITPDFFSDESKAACTKKLVTEDMPFLYNLILNKVQPHRPAPSPVLATKGPTPS</sequence>
<organism evidence="1">
    <name type="scientific">Puccinia triticina (isolate 1-1 / race 1 (BBBD))</name>
    <name type="common">Brown leaf rust fungus</name>
    <dbReference type="NCBI Taxonomy" id="630390"/>
    <lineage>
        <taxon>Eukaryota</taxon>
        <taxon>Fungi</taxon>
        <taxon>Dikarya</taxon>
        <taxon>Basidiomycota</taxon>
        <taxon>Pucciniomycotina</taxon>
        <taxon>Pucciniomycetes</taxon>
        <taxon>Pucciniales</taxon>
        <taxon>Pucciniaceae</taxon>
        <taxon>Puccinia</taxon>
    </lineage>
</organism>
<accession>A0A180GWL9</accession>
<dbReference type="Proteomes" id="UP000005240">
    <property type="component" value="Unassembled WGS sequence"/>
</dbReference>